<proteinExistence type="predicted"/>
<dbReference type="RefSeq" id="WP_142262327.1">
    <property type="nucleotide sequence ID" value="NZ_BMPV01000010.1"/>
</dbReference>
<evidence type="ECO:0000313" key="3">
    <source>
        <dbReference type="EMBL" id="TQM72811.1"/>
    </source>
</evidence>
<sequence>MTRSGDPYRPDRREGATGRPWAPGRHARTGGPDEPTVALPRLTPPATEWGTRVASGPAGATAYSADSPDLFPPLPEPEPRHPSAPAPGTPAGATAAAPPRRAADRGPGTAPPPFAWPDEQGASGPDDADRPANWEPWPGPSHRAGGARPWPPRRRKGARAATAALVLGVASLLSLPLCGVGALVAVAGLVTGVVGVARGAARGRAVAGLLLSALTLAIVVAAAAWLASTGVARCLDEHLYPTRADAEACVAERLGIPAPSGY</sequence>
<feature type="compositionally biased region" description="Low complexity" evidence="1">
    <location>
        <begin position="89"/>
        <end position="108"/>
    </location>
</feature>
<keyword evidence="4" id="KW-1185">Reference proteome</keyword>
<evidence type="ECO:0008006" key="5">
    <source>
        <dbReference type="Google" id="ProtNLM"/>
    </source>
</evidence>
<keyword evidence="2" id="KW-0812">Transmembrane</keyword>
<feature type="transmembrane region" description="Helical" evidence="2">
    <location>
        <begin position="208"/>
        <end position="227"/>
    </location>
</feature>
<evidence type="ECO:0000256" key="1">
    <source>
        <dbReference type="SAM" id="MobiDB-lite"/>
    </source>
</evidence>
<feature type="transmembrane region" description="Helical" evidence="2">
    <location>
        <begin position="157"/>
        <end position="175"/>
    </location>
</feature>
<dbReference type="Proteomes" id="UP000319213">
    <property type="component" value="Unassembled WGS sequence"/>
</dbReference>
<evidence type="ECO:0000256" key="2">
    <source>
        <dbReference type="SAM" id="Phobius"/>
    </source>
</evidence>
<feature type="compositionally biased region" description="Basic and acidic residues" evidence="1">
    <location>
        <begin position="1"/>
        <end position="16"/>
    </location>
</feature>
<feature type="region of interest" description="Disordered" evidence="1">
    <location>
        <begin position="1"/>
        <end position="155"/>
    </location>
</feature>
<comment type="caution">
    <text evidence="3">The sequence shown here is derived from an EMBL/GenBank/DDBJ whole genome shotgun (WGS) entry which is preliminary data.</text>
</comment>
<gene>
    <name evidence="3" type="ORF">FHX40_4971</name>
</gene>
<reference evidence="3 4" key="1">
    <citation type="submission" date="2019-06" db="EMBL/GenBank/DDBJ databases">
        <title>Sequencing the genomes of 1000 actinobacteria strains.</title>
        <authorList>
            <person name="Klenk H.-P."/>
        </authorList>
    </citation>
    <scope>NUCLEOTIDE SEQUENCE [LARGE SCALE GENOMIC DNA]</scope>
    <source>
        <strain evidence="3 4">DSM 43186</strain>
    </source>
</reference>
<feature type="compositionally biased region" description="Pro residues" evidence="1">
    <location>
        <begin position="70"/>
        <end position="88"/>
    </location>
</feature>
<dbReference type="AlphaFoldDB" id="A0A543IQF6"/>
<keyword evidence="2" id="KW-0472">Membrane</keyword>
<protein>
    <recommendedName>
        <fullName evidence="5">DUF4190 domain-containing protein</fullName>
    </recommendedName>
</protein>
<name>A0A543IQF6_9ACTN</name>
<organism evidence="3 4">
    <name type="scientific">Thermopolyspora flexuosa</name>
    <dbReference type="NCBI Taxonomy" id="103836"/>
    <lineage>
        <taxon>Bacteria</taxon>
        <taxon>Bacillati</taxon>
        <taxon>Actinomycetota</taxon>
        <taxon>Actinomycetes</taxon>
        <taxon>Streptosporangiales</taxon>
        <taxon>Streptosporangiaceae</taxon>
        <taxon>Thermopolyspora</taxon>
    </lineage>
</organism>
<evidence type="ECO:0000313" key="4">
    <source>
        <dbReference type="Proteomes" id="UP000319213"/>
    </source>
</evidence>
<accession>A0A543IQF6</accession>
<dbReference type="EMBL" id="VFPQ01000002">
    <property type="protein sequence ID" value="TQM72811.1"/>
    <property type="molecule type" value="Genomic_DNA"/>
</dbReference>
<keyword evidence="2" id="KW-1133">Transmembrane helix</keyword>